<evidence type="ECO:0000313" key="3">
    <source>
        <dbReference type="EMBL" id="KGA13125.1"/>
    </source>
</evidence>
<gene>
    <name evidence="3" type="ORF">GM51_20585</name>
</gene>
<dbReference type="EMBL" id="JNSL01000200">
    <property type="protein sequence ID" value="KGA13125.1"/>
    <property type="molecule type" value="Genomic_DNA"/>
</dbReference>
<feature type="transmembrane region" description="Helical" evidence="1">
    <location>
        <begin position="87"/>
        <end position="104"/>
    </location>
</feature>
<comment type="caution">
    <text evidence="3">The sequence shown here is derived from an EMBL/GenBank/DDBJ whole genome shotgun (WGS) entry which is preliminary data.</text>
</comment>
<keyword evidence="1" id="KW-0472">Membrane</keyword>
<keyword evidence="1" id="KW-0812">Transmembrane</keyword>
<reference evidence="3" key="1">
    <citation type="submission" date="2014-06" db="EMBL/GenBank/DDBJ databases">
        <title>Key roles for freshwater Actinobacteria revealed by deep metagenomic sequencing.</title>
        <authorList>
            <person name="Ghai R."/>
            <person name="Mizuno C.M."/>
            <person name="Picazo A."/>
            <person name="Camacho A."/>
            <person name="Rodriguez-Valera F."/>
        </authorList>
    </citation>
    <scope>NUCLEOTIDE SEQUENCE</scope>
</reference>
<sequence>MQIKRDLAPDVLRGFALLGILVVNIQFMALNSGEGARGEWAQGLANGSATFIIATIFTGKFYLIFSFLFGYSSNYIIKGDRANRARWVKRCLALMALGVLHFSFLWHGDIIFMYGIFGLLLIPFFFRADRTLKIWTRVVFLVTSAILLIVAALLFVAEQVLTEKALQTSMELRLDEVLLNGSFIEAIPARLELWVYGISTGILLQGGFAFAAFLLGLRMARTQFLSSPIDVNQNSKLIKRGLFLGAPIQIVAALALVQNEQSADPSEAVYLFALTVSFIAAPLLSMFFVGVIRKLVDEKPNTVSWMKPAGQMSLTVYISQSVITSLIFGPWGLGLFQDLQTWQVLILAFGIWGLLVYLSTIWLKKYKQGPLEKLVHSVTKDR</sequence>
<name>A0A094PN02_9ZZZZ</name>
<dbReference type="PANTHER" id="PTHR30590:SF2">
    <property type="entry name" value="INNER MEMBRANE PROTEIN"/>
    <property type="match status" value="1"/>
</dbReference>
<organism evidence="3">
    <name type="scientific">freshwater metagenome</name>
    <dbReference type="NCBI Taxonomy" id="449393"/>
    <lineage>
        <taxon>unclassified sequences</taxon>
        <taxon>metagenomes</taxon>
        <taxon>ecological metagenomes</taxon>
    </lineage>
</organism>
<accession>A0A094PN02</accession>
<feature type="transmembrane region" description="Helical" evidence="1">
    <location>
        <begin position="138"/>
        <end position="157"/>
    </location>
</feature>
<feature type="transmembrane region" description="Helical" evidence="1">
    <location>
        <begin position="49"/>
        <end position="71"/>
    </location>
</feature>
<dbReference type="InterPro" id="IPR052529">
    <property type="entry name" value="Bact_Transport_Assoc"/>
</dbReference>
<feature type="transmembrane region" description="Helical" evidence="1">
    <location>
        <begin position="269"/>
        <end position="293"/>
    </location>
</feature>
<feature type="transmembrane region" description="Helical" evidence="1">
    <location>
        <begin position="12"/>
        <end position="29"/>
    </location>
</feature>
<dbReference type="PANTHER" id="PTHR30590">
    <property type="entry name" value="INNER MEMBRANE PROTEIN"/>
    <property type="match status" value="1"/>
</dbReference>
<protein>
    <submittedName>
        <fullName evidence="3">Putative membrane protein</fullName>
    </submittedName>
</protein>
<feature type="transmembrane region" description="Helical" evidence="1">
    <location>
        <begin position="237"/>
        <end position="257"/>
    </location>
</feature>
<feature type="domain" description="DUF418" evidence="2">
    <location>
        <begin position="230"/>
        <end position="379"/>
    </location>
</feature>
<dbReference type="AlphaFoldDB" id="A0A094PN02"/>
<feature type="transmembrane region" description="Helical" evidence="1">
    <location>
        <begin position="314"/>
        <end position="336"/>
    </location>
</feature>
<feature type="transmembrane region" description="Helical" evidence="1">
    <location>
        <begin position="193"/>
        <end position="217"/>
    </location>
</feature>
<evidence type="ECO:0000259" key="2">
    <source>
        <dbReference type="Pfam" id="PF04235"/>
    </source>
</evidence>
<keyword evidence="1" id="KW-1133">Transmembrane helix</keyword>
<feature type="transmembrane region" description="Helical" evidence="1">
    <location>
        <begin position="110"/>
        <end position="126"/>
    </location>
</feature>
<proteinExistence type="predicted"/>
<dbReference type="Pfam" id="PF04235">
    <property type="entry name" value="DUF418"/>
    <property type="match status" value="1"/>
</dbReference>
<dbReference type="InterPro" id="IPR007349">
    <property type="entry name" value="DUF418"/>
</dbReference>
<evidence type="ECO:0000256" key="1">
    <source>
        <dbReference type="SAM" id="Phobius"/>
    </source>
</evidence>
<feature type="transmembrane region" description="Helical" evidence="1">
    <location>
        <begin position="342"/>
        <end position="363"/>
    </location>
</feature>